<feature type="domain" description="Cadherin" evidence="3">
    <location>
        <begin position="93"/>
        <end position="196"/>
    </location>
</feature>
<reference evidence="4" key="1">
    <citation type="submission" date="2019-08" db="EMBL/GenBank/DDBJ databases">
        <authorList>
            <person name="Kucharzyk K."/>
            <person name="Murdoch R.W."/>
            <person name="Higgins S."/>
            <person name="Loffler F."/>
        </authorList>
    </citation>
    <scope>NUCLEOTIDE SEQUENCE</scope>
</reference>
<dbReference type="SUPFAM" id="SSF49313">
    <property type="entry name" value="Cadherin-like"/>
    <property type="match status" value="5"/>
</dbReference>
<dbReference type="Pfam" id="PF00028">
    <property type="entry name" value="Cadherin"/>
    <property type="match status" value="5"/>
</dbReference>
<dbReference type="NCBIfam" id="TIGR04183">
    <property type="entry name" value="Por_Secre_tail"/>
    <property type="match status" value="1"/>
</dbReference>
<dbReference type="CDD" id="cd11304">
    <property type="entry name" value="Cadherin_repeat"/>
    <property type="match status" value="5"/>
</dbReference>
<dbReference type="PRINTS" id="PR00205">
    <property type="entry name" value="CADHERIN"/>
</dbReference>
<dbReference type="Pfam" id="PF18962">
    <property type="entry name" value="Por_Secre_tail"/>
    <property type="match status" value="1"/>
</dbReference>
<dbReference type="EMBL" id="VSSQ01000154">
    <property type="protein sequence ID" value="MPL81783.1"/>
    <property type="molecule type" value="Genomic_DNA"/>
</dbReference>
<evidence type="ECO:0000313" key="4">
    <source>
        <dbReference type="EMBL" id="MPL81783.1"/>
    </source>
</evidence>
<dbReference type="PROSITE" id="PS50268">
    <property type="entry name" value="CADHERIN_2"/>
    <property type="match status" value="5"/>
</dbReference>
<accession>A0A644USV1</accession>
<dbReference type="AlphaFoldDB" id="A0A644USV1"/>
<evidence type="ECO:0000256" key="1">
    <source>
        <dbReference type="ARBA" id="ARBA00022692"/>
    </source>
</evidence>
<dbReference type="InterPro" id="IPR002126">
    <property type="entry name" value="Cadherin-like_dom"/>
</dbReference>
<dbReference type="InterPro" id="IPR026444">
    <property type="entry name" value="Secre_tail"/>
</dbReference>
<name>A0A644USV1_9ZZZZ</name>
<protein>
    <recommendedName>
        <fullName evidence="3">Cadherin domain-containing protein</fullName>
    </recommendedName>
</protein>
<organism evidence="4">
    <name type="scientific">bioreactor metagenome</name>
    <dbReference type="NCBI Taxonomy" id="1076179"/>
    <lineage>
        <taxon>unclassified sequences</taxon>
        <taxon>metagenomes</taxon>
        <taxon>ecological metagenomes</taxon>
    </lineage>
</organism>
<proteinExistence type="predicted"/>
<dbReference type="GO" id="GO:0016020">
    <property type="term" value="C:membrane"/>
    <property type="evidence" value="ECO:0007669"/>
    <property type="project" value="InterPro"/>
</dbReference>
<comment type="caution">
    <text evidence="4">The sequence shown here is derived from an EMBL/GenBank/DDBJ whole genome shotgun (WGS) entry which is preliminary data.</text>
</comment>
<feature type="domain" description="Cadherin" evidence="3">
    <location>
        <begin position="296"/>
        <end position="397"/>
    </location>
</feature>
<keyword evidence="2" id="KW-0472">Membrane</keyword>
<gene>
    <name evidence="4" type="ORF">SDC9_27713</name>
</gene>
<feature type="domain" description="Cadherin" evidence="3">
    <location>
        <begin position="1"/>
        <end position="94"/>
    </location>
</feature>
<dbReference type="InterPro" id="IPR015919">
    <property type="entry name" value="Cadherin-like_sf"/>
</dbReference>
<keyword evidence="2" id="KW-1133">Transmembrane helix</keyword>
<evidence type="ECO:0000256" key="2">
    <source>
        <dbReference type="ARBA" id="ARBA00022989"/>
    </source>
</evidence>
<feature type="domain" description="Cadherin" evidence="3">
    <location>
        <begin position="201"/>
        <end position="297"/>
    </location>
</feature>
<evidence type="ECO:0000259" key="3">
    <source>
        <dbReference type="PROSITE" id="PS50268"/>
    </source>
</evidence>
<dbReference type="Gene3D" id="2.60.40.60">
    <property type="entry name" value="Cadherins"/>
    <property type="match status" value="5"/>
</dbReference>
<keyword evidence="1" id="KW-0812">Transmembrane</keyword>
<sequence length="589" mass="63176">MDEHVPALTQVGNVMAADPDSGQALTFTIQGGNTNNAFAIDAVTGEITVAGNICFEYCSQYNLLVRATDNGTPALSGEETVVILLNDVNEAPVIADQSFGVSRTAPSGTLIGTVEASDPDFNQTLTFAITGGNPDNIFSIDPLSGELYTTSTNTLGIILEEFIHLDVTVTDNVSPQESSGAVITIVLDAMNNNPVILNQGFSIDENASAGTAVGLIAAFDPDADQELTFSIADGNAGEAFSLSPEGSLAVLNSEMLNYETSPIFQLVVTATDNGIPAMSAQAIITISLNDINEPPVVYPQSFFIEENLSNGQFVGQIEAYDPDNGDNLQFGIISGNTDNAFRIHPANGQLFVSNSAAINYEENPVFSLLVRVSDRDNLATENTITIIVSDSNEAPETYNFSFYADYASPEGTLVGVFEATDPDQGQLLTYEFIDGNGDDIFNLNPFTGEIFIINSNALRTSNIGQYNMVVKVSDNGTPSLSAISYVKIAITMPETEKNIASENGTMHKRLDFKAYPNPSTDGRFTLGFEYEPSQDATISITDISGIVVLETNPNRMLSYPLDLSHLNKGFYIIQVTNGQYRTKGKLIIQ</sequence>
<dbReference type="SMART" id="SM00112">
    <property type="entry name" value="CA"/>
    <property type="match status" value="5"/>
</dbReference>
<dbReference type="GO" id="GO:0007156">
    <property type="term" value="P:homophilic cell adhesion via plasma membrane adhesion molecules"/>
    <property type="evidence" value="ECO:0007669"/>
    <property type="project" value="InterPro"/>
</dbReference>
<feature type="domain" description="Cadherin" evidence="3">
    <location>
        <begin position="408"/>
        <end position="490"/>
    </location>
</feature>
<dbReference type="PANTHER" id="PTHR24026">
    <property type="entry name" value="FAT ATYPICAL CADHERIN-RELATED"/>
    <property type="match status" value="1"/>
</dbReference>
<dbReference type="GO" id="GO:0005509">
    <property type="term" value="F:calcium ion binding"/>
    <property type="evidence" value="ECO:0007669"/>
    <property type="project" value="InterPro"/>
</dbReference>